<comment type="caution">
    <text evidence="2">The sequence shown here is derived from an EMBL/GenBank/DDBJ whole genome shotgun (WGS) entry which is preliminary data.</text>
</comment>
<feature type="non-terminal residue" evidence="2">
    <location>
        <position position="1"/>
    </location>
</feature>
<sequence length="103" mass="10776">QQSDLVSKFEAQEVEITMLKASVKLLEDGEGGGAEQSRDDAPIKERRMDEGEEAAEKGSNDTEEMINVLTLMDAATVLSSGVAEVPTGSGSIPTAGPRAAEVP</sequence>
<dbReference type="EMBL" id="BKCJ011794119">
    <property type="protein sequence ID" value="GFD53428.1"/>
    <property type="molecule type" value="Genomic_DNA"/>
</dbReference>
<feature type="non-terminal residue" evidence="2">
    <location>
        <position position="103"/>
    </location>
</feature>
<feature type="region of interest" description="Disordered" evidence="1">
    <location>
        <begin position="83"/>
        <end position="103"/>
    </location>
</feature>
<name>A0A699X683_TANCI</name>
<dbReference type="AlphaFoldDB" id="A0A699X683"/>
<gene>
    <name evidence="2" type="ORF">Tci_925397</name>
</gene>
<feature type="compositionally biased region" description="Basic and acidic residues" evidence="1">
    <location>
        <begin position="36"/>
        <end position="60"/>
    </location>
</feature>
<accession>A0A699X683</accession>
<reference evidence="2" key="1">
    <citation type="journal article" date="2019" name="Sci. Rep.">
        <title>Draft genome of Tanacetum cinerariifolium, the natural source of mosquito coil.</title>
        <authorList>
            <person name="Yamashiro T."/>
            <person name="Shiraishi A."/>
            <person name="Satake H."/>
            <person name="Nakayama K."/>
        </authorList>
    </citation>
    <scope>NUCLEOTIDE SEQUENCE</scope>
</reference>
<organism evidence="2">
    <name type="scientific">Tanacetum cinerariifolium</name>
    <name type="common">Dalmatian daisy</name>
    <name type="synonym">Chrysanthemum cinerariifolium</name>
    <dbReference type="NCBI Taxonomy" id="118510"/>
    <lineage>
        <taxon>Eukaryota</taxon>
        <taxon>Viridiplantae</taxon>
        <taxon>Streptophyta</taxon>
        <taxon>Embryophyta</taxon>
        <taxon>Tracheophyta</taxon>
        <taxon>Spermatophyta</taxon>
        <taxon>Magnoliopsida</taxon>
        <taxon>eudicotyledons</taxon>
        <taxon>Gunneridae</taxon>
        <taxon>Pentapetalae</taxon>
        <taxon>asterids</taxon>
        <taxon>campanulids</taxon>
        <taxon>Asterales</taxon>
        <taxon>Asteraceae</taxon>
        <taxon>Asteroideae</taxon>
        <taxon>Anthemideae</taxon>
        <taxon>Anthemidinae</taxon>
        <taxon>Tanacetum</taxon>
    </lineage>
</organism>
<evidence type="ECO:0000256" key="1">
    <source>
        <dbReference type="SAM" id="MobiDB-lite"/>
    </source>
</evidence>
<proteinExistence type="predicted"/>
<feature type="region of interest" description="Disordered" evidence="1">
    <location>
        <begin position="26"/>
        <end position="62"/>
    </location>
</feature>
<protein>
    <submittedName>
        <fullName evidence="2">Uncharacterized protein</fullName>
    </submittedName>
</protein>
<evidence type="ECO:0000313" key="2">
    <source>
        <dbReference type="EMBL" id="GFD53428.1"/>
    </source>
</evidence>